<evidence type="ECO:0000313" key="3">
    <source>
        <dbReference type="Proteomes" id="UP000823749"/>
    </source>
</evidence>
<protein>
    <submittedName>
        <fullName evidence="2">Uncharacterized protein</fullName>
    </submittedName>
</protein>
<evidence type="ECO:0000313" key="2">
    <source>
        <dbReference type="EMBL" id="KAG5563696.1"/>
    </source>
</evidence>
<proteinExistence type="predicted"/>
<dbReference type="EMBL" id="JACTNZ010000001">
    <property type="protein sequence ID" value="KAG5563696.1"/>
    <property type="molecule type" value="Genomic_DNA"/>
</dbReference>
<gene>
    <name evidence="2" type="ORF">RHGRI_000036</name>
</gene>
<name>A0AAV6LHS9_9ERIC</name>
<organism evidence="2 3">
    <name type="scientific">Rhododendron griersonianum</name>
    <dbReference type="NCBI Taxonomy" id="479676"/>
    <lineage>
        <taxon>Eukaryota</taxon>
        <taxon>Viridiplantae</taxon>
        <taxon>Streptophyta</taxon>
        <taxon>Embryophyta</taxon>
        <taxon>Tracheophyta</taxon>
        <taxon>Spermatophyta</taxon>
        <taxon>Magnoliopsida</taxon>
        <taxon>eudicotyledons</taxon>
        <taxon>Gunneridae</taxon>
        <taxon>Pentapetalae</taxon>
        <taxon>asterids</taxon>
        <taxon>Ericales</taxon>
        <taxon>Ericaceae</taxon>
        <taxon>Ericoideae</taxon>
        <taxon>Rhodoreae</taxon>
        <taxon>Rhododendron</taxon>
    </lineage>
</organism>
<dbReference type="AlphaFoldDB" id="A0AAV6LHS9"/>
<feature type="compositionally biased region" description="Low complexity" evidence="1">
    <location>
        <begin position="22"/>
        <end position="34"/>
    </location>
</feature>
<dbReference type="Proteomes" id="UP000823749">
    <property type="component" value="Chromosome 1"/>
</dbReference>
<reference evidence="2" key="1">
    <citation type="submission" date="2020-08" db="EMBL/GenBank/DDBJ databases">
        <title>Plant Genome Project.</title>
        <authorList>
            <person name="Zhang R.-G."/>
        </authorList>
    </citation>
    <scope>NUCLEOTIDE SEQUENCE</scope>
    <source>
        <strain evidence="2">WSP0</strain>
        <tissue evidence="2">Leaf</tissue>
    </source>
</reference>
<keyword evidence="3" id="KW-1185">Reference proteome</keyword>
<comment type="caution">
    <text evidence="2">The sequence shown here is derived from an EMBL/GenBank/DDBJ whole genome shotgun (WGS) entry which is preliminary data.</text>
</comment>
<accession>A0AAV6LHS9</accession>
<feature type="compositionally biased region" description="Polar residues" evidence="1">
    <location>
        <begin position="1"/>
        <end position="12"/>
    </location>
</feature>
<evidence type="ECO:0000256" key="1">
    <source>
        <dbReference type="SAM" id="MobiDB-lite"/>
    </source>
</evidence>
<feature type="region of interest" description="Disordered" evidence="1">
    <location>
        <begin position="1"/>
        <end position="34"/>
    </location>
</feature>
<sequence length="98" mass="10457">MVVLHSSTSDGGSQDGARRTSHTAPSSSSSLTPSPTYLFLGEKKMRALLVSGGFGLGWSDGQLGILALVFDCGFWRSDVKLGFVLVNARYLYLSSLLL</sequence>